<dbReference type="Proteomes" id="UP000827976">
    <property type="component" value="Chromosome 20"/>
</dbReference>
<dbReference type="EC" id="3.2.1.39" evidence="1"/>
<sequence length="134" mass="15013">MASKIEALCCSSLSSLSVLLLLLFVSGQTLHLVQGEKTWCVAKPSADDATLLANLNYACSQVDCSVLHKCCSCFYPDNLISHASIAMNLYYQCNGRNNWNCYFNNSALIVITDPSKIVTEMLFCLNFFFFFFLF</sequence>
<organism evidence="1 2">
    <name type="scientific">Dioscorea alata</name>
    <name type="common">Purple yam</name>
    <dbReference type="NCBI Taxonomy" id="55571"/>
    <lineage>
        <taxon>Eukaryota</taxon>
        <taxon>Viridiplantae</taxon>
        <taxon>Streptophyta</taxon>
        <taxon>Embryophyta</taxon>
        <taxon>Tracheophyta</taxon>
        <taxon>Spermatophyta</taxon>
        <taxon>Magnoliopsida</taxon>
        <taxon>Liliopsida</taxon>
        <taxon>Dioscoreales</taxon>
        <taxon>Dioscoreaceae</taxon>
        <taxon>Dioscorea</taxon>
    </lineage>
</organism>
<proteinExistence type="predicted"/>
<evidence type="ECO:0000313" key="2">
    <source>
        <dbReference type="Proteomes" id="UP000827976"/>
    </source>
</evidence>
<dbReference type="EMBL" id="CM037030">
    <property type="protein sequence ID" value="KAH7651143.1"/>
    <property type="molecule type" value="Genomic_DNA"/>
</dbReference>
<gene>
    <name evidence="1" type="ORF">IHE45_20G038200</name>
</gene>
<keyword evidence="1" id="KW-0378">Hydrolase</keyword>
<name>A0ACB7TR84_DIOAL</name>
<accession>A0ACB7TR84</accession>
<evidence type="ECO:0000313" key="1">
    <source>
        <dbReference type="EMBL" id="KAH7651143.1"/>
    </source>
</evidence>
<keyword evidence="2" id="KW-1185">Reference proteome</keyword>
<comment type="caution">
    <text evidence="1">The sequence shown here is derived from an EMBL/GenBank/DDBJ whole genome shotgun (WGS) entry which is preliminary data.</text>
</comment>
<protein>
    <submittedName>
        <fullName evidence="1">Glucan endo-1,3-beta-D-glucosidase protein</fullName>
        <ecNumber evidence="1">3.2.1.39</ecNumber>
    </submittedName>
</protein>
<keyword evidence="1" id="KW-0326">Glycosidase</keyword>
<reference evidence="2" key="1">
    <citation type="journal article" date="2022" name="Nat. Commun.">
        <title>Chromosome evolution and the genetic basis of agronomically important traits in greater yam.</title>
        <authorList>
            <person name="Bredeson J.V."/>
            <person name="Lyons J.B."/>
            <person name="Oniyinde I.O."/>
            <person name="Okereke N.R."/>
            <person name="Kolade O."/>
            <person name="Nnabue I."/>
            <person name="Nwadili C.O."/>
            <person name="Hribova E."/>
            <person name="Parker M."/>
            <person name="Nwogha J."/>
            <person name="Shu S."/>
            <person name="Carlson J."/>
            <person name="Kariba R."/>
            <person name="Muthemba S."/>
            <person name="Knop K."/>
            <person name="Barton G.J."/>
            <person name="Sherwood A.V."/>
            <person name="Lopez-Montes A."/>
            <person name="Asiedu R."/>
            <person name="Jamnadass R."/>
            <person name="Muchugi A."/>
            <person name="Goodstein D."/>
            <person name="Egesi C.N."/>
            <person name="Featherston J."/>
            <person name="Asfaw A."/>
            <person name="Simpson G.G."/>
            <person name="Dolezel J."/>
            <person name="Hendre P.S."/>
            <person name="Van Deynze A."/>
            <person name="Kumar P.L."/>
            <person name="Obidiegwu J.E."/>
            <person name="Bhattacharjee R."/>
            <person name="Rokhsar D.S."/>
        </authorList>
    </citation>
    <scope>NUCLEOTIDE SEQUENCE [LARGE SCALE GENOMIC DNA]</scope>
    <source>
        <strain evidence="2">cv. TDa95/00328</strain>
    </source>
</reference>